<proteinExistence type="predicted"/>
<gene>
    <name evidence="1" type="ORF">METZ01_LOCUS374755</name>
</gene>
<dbReference type="GO" id="GO:0003677">
    <property type="term" value="F:DNA binding"/>
    <property type="evidence" value="ECO:0007669"/>
    <property type="project" value="InterPro"/>
</dbReference>
<name>A0A382TKD5_9ZZZZ</name>
<dbReference type="Gene3D" id="1.10.260.40">
    <property type="entry name" value="lambda repressor-like DNA-binding domains"/>
    <property type="match status" value="1"/>
</dbReference>
<feature type="non-terminal residue" evidence="1">
    <location>
        <position position="127"/>
    </location>
</feature>
<accession>A0A382TKD5</accession>
<protein>
    <submittedName>
        <fullName evidence="1">Uncharacterized protein</fullName>
    </submittedName>
</protein>
<dbReference type="InterPro" id="IPR010982">
    <property type="entry name" value="Lambda_DNA-bd_dom_sf"/>
</dbReference>
<organism evidence="1">
    <name type="scientific">marine metagenome</name>
    <dbReference type="NCBI Taxonomy" id="408172"/>
    <lineage>
        <taxon>unclassified sequences</taxon>
        <taxon>metagenomes</taxon>
        <taxon>ecological metagenomes</taxon>
    </lineage>
</organism>
<reference evidence="1" key="1">
    <citation type="submission" date="2018-05" db="EMBL/GenBank/DDBJ databases">
        <authorList>
            <person name="Lanie J.A."/>
            <person name="Ng W.-L."/>
            <person name="Kazmierczak K.M."/>
            <person name="Andrzejewski T.M."/>
            <person name="Davidsen T.M."/>
            <person name="Wayne K.J."/>
            <person name="Tettelin H."/>
            <person name="Glass J.I."/>
            <person name="Rusch D."/>
            <person name="Podicherti R."/>
            <person name="Tsui H.-C.T."/>
            <person name="Winkler M.E."/>
        </authorList>
    </citation>
    <scope>NUCLEOTIDE SEQUENCE</scope>
</reference>
<sequence>MEKASEIIKELMIQKEFRLKRDAAEFFGVSPQALSIWIAKGEIPPKHLLKLSKENVMMEKLEKTSTSFSTGTRPKQEESKTVIDYLMRENVALKKEIEYLRAEVVQVKIPSNSRNLLDKIVADSLLI</sequence>
<dbReference type="EMBL" id="UINC01136874">
    <property type="protein sequence ID" value="SVD21901.1"/>
    <property type="molecule type" value="Genomic_DNA"/>
</dbReference>
<evidence type="ECO:0000313" key="1">
    <source>
        <dbReference type="EMBL" id="SVD21901.1"/>
    </source>
</evidence>
<dbReference type="AlphaFoldDB" id="A0A382TKD5"/>